<name>A0A9X1RMH0_9BURK</name>
<evidence type="ECO:0000313" key="1">
    <source>
        <dbReference type="EMBL" id="MCG5072257.1"/>
    </source>
</evidence>
<sequence>MNTRFKSGSLAVVIQAGDPHITPGLVDRIVEIVRPAIDGEEFISIDGVVVTCRDSRSIWVVKSRSPLPWICVQGADAGKVRLFRERAIADQYLRPISGVPVTRDVKDEVTA</sequence>
<reference evidence="1" key="1">
    <citation type="submission" date="2022-01" db="EMBL/GenBank/DDBJ databases">
        <title>Genome sequence and assembly of Parabukholderia sp. RG36.</title>
        <authorList>
            <person name="Chhetri G."/>
        </authorList>
    </citation>
    <scope>NUCLEOTIDE SEQUENCE</scope>
    <source>
        <strain evidence="1">RG36</strain>
    </source>
</reference>
<gene>
    <name evidence="1" type="ORF">L5014_02580</name>
</gene>
<protein>
    <submittedName>
        <fullName evidence="1">Uncharacterized protein</fullName>
    </submittedName>
</protein>
<comment type="caution">
    <text evidence="1">The sequence shown here is derived from an EMBL/GenBank/DDBJ whole genome shotgun (WGS) entry which is preliminary data.</text>
</comment>
<evidence type="ECO:0000313" key="2">
    <source>
        <dbReference type="Proteomes" id="UP001139308"/>
    </source>
</evidence>
<proteinExistence type="predicted"/>
<dbReference type="EMBL" id="JAKLJA010000001">
    <property type="protein sequence ID" value="MCG5072257.1"/>
    <property type="molecule type" value="Genomic_DNA"/>
</dbReference>
<organism evidence="1 2">
    <name type="scientific">Paraburkholderia tagetis</name>
    <dbReference type="NCBI Taxonomy" id="2913261"/>
    <lineage>
        <taxon>Bacteria</taxon>
        <taxon>Pseudomonadati</taxon>
        <taxon>Pseudomonadota</taxon>
        <taxon>Betaproteobacteria</taxon>
        <taxon>Burkholderiales</taxon>
        <taxon>Burkholderiaceae</taxon>
        <taxon>Paraburkholderia</taxon>
    </lineage>
</organism>
<accession>A0A9X1RMH0</accession>
<dbReference type="RefSeq" id="WP_238462008.1">
    <property type="nucleotide sequence ID" value="NZ_JAKLJA010000001.1"/>
</dbReference>
<dbReference type="AlphaFoldDB" id="A0A9X1RMH0"/>
<dbReference type="Proteomes" id="UP001139308">
    <property type="component" value="Unassembled WGS sequence"/>
</dbReference>
<keyword evidence="2" id="KW-1185">Reference proteome</keyword>